<comment type="caution">
    <text evidence="1">The sequence shown here is derived from an EMBL/GenBank/DDBJ whole genome shotgun (WGS) entry which is preliminary data.</text>
</comment>
<dbReference type="EMBL" id="LAZR01015555">
    <property type="protein sequence ID" value="KKM08495.1"/>
    <property type="molecule type" value="Genomic_DNA"/>
</dbReference>
<reference evidence="1" key="1">
    <citation type="journal article" date="2015" name="Nature">
        <title>Complex archaea that bridge the gap between prokaryotes and eukaryotes.</title>
        <authorList>
            <person name="Spang A."/>
            <person name="Saw J.H."/>
            <person name="Jorgensen S.L."/>
            <person name="Zaremba-Niedzwiedzka K."/>
            <person name="Martijn J."/>
            <person name="Lind A.E."/>
            <person name="van Eijk R."/>
            <person name="Schleper C."/>
            <person name="Guy L."/>
            <person name="Ettema T.J."/>
        </authorList>
    </citation>
    <scope>NUCLEOTIDE SEQUENCE</scope>
</reference>
<sequence length="56" mass="6865">MIPFIEQGARRIVEFKTQCEWCYRIIYRNPVKDMNFCKKCIVDYYKDAHKSEGDRK</sequence>
<name>A0A0F9KBA0_9ZZZZ</name>
<organism evidence="1">
    <name type="scientific">marine sediment metagenome</name>
    <dbReference type="NCBI Taxonomy" id="412755"/>
    <lineage>
        <taxon>unclassified sequences</taxon>
        <taxon>metagenomes</taxon>
        <taxon>ecological metagenomes</taxon>
    </lineage>
</organism>
<evidence type="ECO:0000313" key="1">
    <source>
        <dbReference type="EMBL" id="KKM08495.1"/>
    </source>
</evidence>
<protein>
    <submittedName>
        <fullName evidence="1">Uncharacterized protein</fullName>
    </submittedName>
</protein>
<dbReference type="AlphaFoldDB" id="A0A0F9KBA0"/>
<proteinExistence type="predicted"/>
<accession>A0A0F9KBA0</accession>
<gene>
    <name evidence="1" type="ORF">LCGC14_1723950</name>
</gene>